<name>A0A8X7TX62_BRACI</name>
<dbReference type="Proteomes" id="UP000886595">
    <property type="component" value="Unassembled WGS sequence"/>
</dbReference>
<evidence type="ECO:0000313" key="2">
    <source>
        <dbReference type="Proteomes" id="UP000886595"/>
    </source>
</evidence>
<keyword evidence="2" id="KW-1185">Reference proteome</keyword>
<proteinExistence type="predicted"/>
<reference evidence="1 2" key="1">
    <citation type="submission" date="2020-02" db="EMBL/GenBank/DDBJ databases">
        <authorList>
            <person name="Ma Q."/>
            <person name="Huang Y."/>
            <person name="Song X."/>
            <person name="Pei D."/>
        </authorList>
    </citation>
    <scope>NUCLEOTIDE SEQUENCE [LARGE SCALE GENOMIC DNA]</scope>
    <source>
        <strain evidence="1">Sxm20200214</strain>
        <tissue evidence="1">Leaf</tissue>
    </source>
</reference>
<evidence type="ECO:0000313" key="1">
    <source>
        <dbReference type="EMBL" id="KAG2256801.1"/>
    </source>
</evidence>
<sequence length="107" mass="11772">MGLLRRFEAMSPPFRVCSPSPLLSSFLGLRSPSSHSGPVLQALDCSLALGFWVQHCPASVTALARSVESDPMLLILGEFLNPSYLLGDEACFLFESWSSYPFYPSRL</sequence>
<dbReference type="AlphaFoldDB" id="A0A8X7TX62"/>
<comment type="caution">
    <text evidence="1">The sequence shown here is derived from an EMBL/GenBank/DDBJ whole genome shotgun (WGS) entry which is preliminary data.</text>
</comment>
<gene>
    <name evidence="1" type="ORF">Bca52824_076095</name>
</gene>
<protein>
    <submittedName>
        <fullName evidence="1">Uncharacterized protein</fullName>
    </submittedName>
</protein>
<accession>A0A8X7TX62</accession>
<dbReference type="EMBL" id="JAAMPC010000015">
    <property type="protein sequence ID" value="KAG2256801.1"/>
    <property type="molecule type" value="Genomic_DNA"/>
</dbReference>
<organism evidence="1 2">
    <name type="scientific">Brassica carinata</name>
    <name type="common">Ethiopian mustard</name>
    <name type="synonym">Abyssinian cabbage</name>
    <dbReference type="NCBI Taxonomy" id="52824"/>
    <lineage>
        <taxon>Eukaryota</taxon>
        <taxon>Viridiplantae</taxon>
        <taxon>Streptophyta</taxon>
        <taxon>Embryophyta</taxon>
        <taxon>Tracheophyta</taxon>
        <taxon>Spermatophyta</taxon>
        <taxon>Magnoliopsida</taxon>
        <taxon>eudicotyledons</taxon>
        <taxon>Gunneridae</taxon>
        <taxon>Pentapetalae</taxon>
        <taxon>rosids</taxon>
        <taxon>malvids</taxon>
        <taxon>Brassicales</taxon>
        <taxon>Brassicaceae</taxon>
        <taxon>Brassiceae</taxon>
        <taxon>Brassica</taxon>
    </lineage>
</organism>